<keyword evidence="5 13" id="KW-0812">Transmembrane</keyword>
<keyword evidence="3" id="KW-0813">Transport</keyword>
<evidence type="ECO:0000256" key="11">
    <source>
        <dbReference type="ARBA" id="ARBA00023286"/>
    </source>
</evidence>
<dbReference type="Gene3D" id="3.40.190.10">
    <property type="entry name" value="Periplasmic binding protein-like II"/>
    <property type="match status" value="1"/>
</dbReference>
<dbReference type="InterPro" id="IPR052192">
    <property type="entry name" value="Insect_Ionotropic_Sensory_Rcpt"/>
</dbReference>
<reference evidence="16" key="1">
    <citation type="journal article" date="2021" name="Mol. Ecol. Resour.">
        <title>Apolygus lucorum genome provides insights into omnivorousness and mesophyll feeding.</title>
        <authorList>
            <person name="Liu Y."/>
            <person name="Liu H."/>
            <person name="Wang H."/>
            <person name="Huang T."/>
            <person name="Liu B."/>
            <person name="Yang B."/>
            <person name="Yin L."/>
            <person name="Li B."/>
            <person name="Zhang Y."/>
            <person name="Zhang S."/>
            <person name="Jiang F."/>
            <person name="Zhang X."/>
            <person name="Ren Y."/>
            <person name="Wang B."/>
            <person name="Wang S."/>
            <person name="Lu Y."/>
            <person name="Wu K."/>
            <person name="Fan W."/>
            <person name="Wang G."/>
        </authorList>
    </citation>
    <scope>NUCLEOTIDE SEQUENCE</scope>
    <source>
        <strain evidence="16">12Hb</strain>
    </source>
</reference>
<keyword evidence="17" id="KW-1185">Reference proteome</keyword>
<evidence type="ECO:0008006" key="18">
    <source>
        <dbReference type="Google" id="ProtNLM"/>
    </source>
</evidence>
<evidence type="ECO:0000256" key="1">
    <source>
        <dbReference type="ARBA" id="ARBA00004651"/>
    </source>
</evidence>
<sequence length="518" mass="58050">MTTELPVDLLASFFGMKQVRAVVILSCVPLRQRMSILKEMSARGFLVSFSQESPFTSDPHRLGGVLDLRCGNFDDFIEKMTKDRLFLPHHEWLLIDEIPVNPNDVAGLKVPVQTVGLSKFANAYMLPGSFVTVAQFAGPTIHFYDVYRIHVNRPLKFHLLDSQPKAAPSYVLPKPPNRSDFENITLNAITVIYKFDLFTTLDDPDRPDVDAWAKIHYPVAKHMEEQLNFVMNLSIADDYGWAVNGTFNGIMGYFQRGEADIGATALFMRNDRIPLVDFTSVCFDLGSTMIFKQPRLSSVSNIFLLPFSKPVWLGIGVLSLCVIVFLGLELILNRHLSPSPSYNEEHTSVIDIVTFVAGFICQQGSNIMPQSLASRVAVFTFSLSVVFFYTSYSANIVALLRSTPPILKTLADLTASHLDIIVEDRKYNVIYFKESTDPNVHDLYDKKVKPHLSTAFVPPKLGISKIRTGEYAYNVLMTSGDTDPPLTLWVSSVQLFRPGIYESRTGTGSQLLNRPQSL</sequence>
<dbReference type="PANTHER" id="PTHR42643:SF33">
    <property type="entry name" value="GLUTAMATE RECEPTOR 2-LIKE PROTEIN"/>
    <property type="match status" value="1"/>
</dbReference>
<keyword evidence="10" id="KW-0325">Glycoprotein</keyword>
<dbReference type="EMBL" id="WIXP02000008">
    <property type="protein sequence ID" value="KAF6207032.1"/>
    <property type="molecule type" value="Genomic_DNA"/>
</dbReference>
<dbReference type="Proteomes" id="UP000466442">
    <property type="component" value="Unassembled WGS sequence"/>
</dbReference>
<keyword evidence="11" id="KW-1071">Ligand-gated ion channel</keyword>
<dbReference type="AlphaFoldDB" id="A0A8S9XDD9"/>
<protein>
    <recommendedName>
        <fullName evidence="18">Ionotropic glutamate receptor C-terminal domain-containing protein</fullName>
    </recommendedName>
</protein>
<organism evidence="16 17">
    <name type="scientific">Apolygus lucorum</name>
    <name type="common">Small green plant bug</name>
    <name type="synonym">Lygocoris lucorum</name>
    <dbReference type="NCBI Taxonomy" id="248454"/>
    <lineage>
        <taxon>Eukaryota</taxon>
        <taxon>Metazoa</taxon>
        <taxon>Ecdysozoa</taxon>
        <taxon>Arthropoda</taxon>
        <taxon>Hexapoda</taxon>
        <taxon>Insecta</taxon>
        <taxon>Pterygota</taxon>
        <taxon>Neoptera</taxon>
        <taxon>Paraneoptera</taxon>
        <taxon>Hemiptera</taxon>
        <taxon>Heteroptera</taxon>
        <taxon>Panheteroptera</taxon>
        <taxon>Cimicomorpha</taxon>
        <taxon>Miridae</taxon>
        <taxon>Mirini</taxon>
        <taxon>Apolygus</taxon>
    </lineage>
</organism>
<evidence type="ECO:0000256" key="5">
    <source>
        <dbReference type="ARBA" id="ARBA00022692"/>
    </source>
</evidence>
<evidence type="ECO:0000259" key="15">
    <source>
        <dbReference type="Pfam" id="PF10613"/>
    </source>
</evidence>
<evidence type="ECO:0000256" key="2">
    <source>
        <dbReference type="ARBA" id="ARBA00008685"/>
    </source>
</evidence>
<accession>A0A8S9XDD9</accession>
<feature type="transmembrane region" description="Helical" evidence="13">
    <location>
        <begin position="372"/>
        <end position="392"/>
    </location>
</feature>
<evidence type="ECO:0000256" key="4">
    <source>
        <dbReference type="ARBA" id="ARBA00022475"/>
    </source>
</evidence>
<evidence type="ECO:0000256" key="9">
    <source>
        <dbReference type="ARBA" id="ARBA00023170"/>
    </source>
</evidence>
<evidence type="ECO:0000256" key="13">
    <source>
        <dbReference type="SAM" id="Phobius"/>
    </source>
</evidence>
<evidence type="ECO:0000256" key="10">
    <source>
        <dbReference type="ARBA" id="ARBA00023180"/>
    </source>
</evidence>
<dbReference type="Pfam" id="PF10613">
    <property type="entry name" value="Lig_chan-Glu_bd"/>
    <property type="match status" value="1"/>
</dbReference>
<gene>
    <name evidence="16" type="ORF">GE061_018270</name>
</gene>
<evidence type="ECO:0000313" key="17">
    <source>
        <dbReference type="Proteomes" id="UP000466442"/>
    </source>
</evidence>
<keyword evidence="8 13" id="KW-0472">Membrane</keyword>
<dbReference type="Gene3D" id="1.10.287.70">
    <property type="match status" value="1"/>
</dbReference>
<evidence type="ECO:0000256" key="7">
    <source>
        <dbReference type="ARBA" id="ARBA00023065"/>
    </source>
</evidence>
<comment type="caution">
    <text evidence="16">The sequence shown here is derived from an EMBL/GenBank/DDBJ whole genome shotgun (WGS) entry which is preliminary data.</text>
</comment>
<keyword evidence="4" id="KW-1003">Cell membrane</keyword>
<dbReference type="SUPFAM" id="SSF53850">
    <property type="entry name" value="Periplasmic binding protein-like II"/>
    <property type="match status" value="1"/>
</dbReference>
<evidence type="ECO:0000256" key="3">
    <source>
        <dbReference type="ARBA" id="ARBA00022448"/>
    </source>
</evidence>
<dbReference type="Pfam" id="PF00060">
    <property type="entry name" value="Lig_chan"/>
    <property type="match status" value="1"/>
</dbReference>
<feature type="transmembrane region" description="Helical" evidence="13">
    <location>
        <begin position="311"/>
        <end position="332"/>
    </location>
</feature>
<keyword evidence="7" id="KW-0406">Ion transport</keyword>
<keyword evidence="9" id="KW-0675">Receptor</keyword>
<proteinExistence type="inferred from homology"/>
<keyword evidence="12" id="KW-0407">Ion channel</keyword>
<keyword evidence="6 13" id="KW-1133">Transmembrane helix</keyword>
<dbReference type="GO" id="GO:0050906">
    <property type="term" value="P:detection of stimulus involved in sensory perception"/>
    <property type="evidence" value="ECO:0007669"/>
    <property type="project" value="UniProtKB-ARBA"/>
</dbReference>
<dbReference type="OrthoDB" id="9997229at2759"/>
<dbReference type="PANTHER" id="PTHR42643">
    <property type="entry name" value="IONOTROPIC RECEPTOR 20A-RELATED"/>
    <property type="match status" value="1"/>
</dbReference>
<feature type="domain" description="Ionotropic glutamate receptor C-terminal" evidence="14">
    <location>
        <begin position="310"/>
        <end position="414"/>
    </location>
</feature>
<comment type="subcellular location">
    <subcellularLocation>
        <location evidence="1">Cell membrane</location>
        <topology evidence="1">Multi-pass membrane protein</topology>
    </subcellularLocation>
</comment>
<comment type="similarity">
    <text evidence="2">Belongs to the glutamate-gated ion channel (TC 1.A.10.1) family.</text>
</comment>
<evidence type="ECO:0000256" key="8">
    <source>
        <dbReference type="ARBA" id="ARBA00023136"/>
    </source>
</evidence>
<dbReference type="InterPro" id="IPR019594">
    <property type="entry name" value="Glu/Gly-bd"/>
</dbReference>
<feature type="domain" description="Ionotropic glutamate receptor L-glutamate and glycine-binding" evidence="15">
    <location>
        <begin position="220"/>
        <end position="294"/>
    </location>
</feature>
<dbReference type="InterPro" id="IPR001320">
    <property type="entry name" value="Iontro_rcpt_C"/>
</dbReference>
<evidence type="ECO:0000256" key="6">
    <source>
        <dbReference type="ARBA" id="ARBA00022989"/>
    </source>
</evidence>
<dbReference type="GO" id="GO:0015276">
    <property type="term" value="F:ligand-gated monoatomic ion channel activity"/>
    <property type="evidence" value="ECO:0007669"/>
    <property type="project" value="InterPro"/>
</dbReference>
<name>A0A8S9XDD9_APOLU</name>
<evidence type="ECO:0000256" key="12">
    <source>
        <dbReference type="ARBA" id="ARBA00023303"/>
    </source>
</evidence>
<dbReference type="GO" id="GO:0005886">
    <property type="term" value="C:plasma membrane"/>
    <property type="evidence" value="ECO:0007669"/>
    <property type="project" value="UniProtKB-SubCell"/>
</dbReference>
<evidence type="ECO:0000313" key="16">
    <source>
        <dbReference type="EMBL" id="KAF6207032.1"/>
    </source>
</evidence>
<evidence type="ECO:0000259" key="14">
    <source>
        <dbReference type="Pfam" id="PF00060"/>
    </source>
</evidence>